<keyword evidence="2" id="KW-0547">Nucleotide-binding</keyword>
<dbReference type="AlphaFoldDB" id="A0A7H9BJV7"/>
<protein>
    <submittedName>
        <fullName evidence="2">ATP-binding protein</fullName>
    </submittedName>
</protein>
<dbReference type="PANTHER" id="PTHR37512:SF1">
    <property type="entry name" value="NADR_TTD14 AAA DOMAIN-CONTAINING PROTEIN"/>
    <property type="match status" value="1"/>
</dbReference>
<dbReference type="SUPFAM" id="SSF52540">
    <property type="entry name" value="P-loop containing nucleoside triphosphate hydrolases"/>
    <property type="match status" value="1"/>
</dbReference>
<dbReference type="Pfam" id="PF13521">
    <property type="entry name" value="AAA_28"/>
    <property type="match status" value="1"/>
</dbReference>
<evidence type="ECO:0000313" key="3">
    <source>
        <dbReference type="Proteomes" id="UP000509597"/>
    </source>
</evidence>
<dbReference type="GO" id="GO:0005524">
    <property type="term" value="F:ATP binding"/>
    <property type="evidence" value="ECO:0007669"/>
    <property type="project" value="UniProtKB-KW"/>
</dbReference>
<dbReference type="InterPro" id="IPR038727">
    <property type="entry name" value="NadR/Ttd14_AAA_dom"/>
</dbReference>
<dbReference type="KEGG" id="chiz:HQ393_12215"/>
<name>A0A7H9BJV7_9NEIS</name>
<gene>
    <name evidence="2" type="ORF">HQ393_12215</name>
</gene>
<proteinExistence type="predicted"/>
<organism evidence="2 3">
    <name type="scientific">Chitinibacter bivalviorum</name>
    <dbReference type="NCBI Taxonomy" id="2739434"/>
    <lineage>
        <taxon>Bacteria</taxon>
        <taxon>Pseudomonadati</taxon>
        <taxon>Pseudomonadota</taxon>
        <taxon>Betaproteobacteria</taxon>
        <taxon>Neisseriales</taxon>
        <taxon>Chitinibacteraceae</taxon>
        <taxon>Chitinibacter</taxon>
    </lineage>
</organism>
<dbReference type="EMBL" id="CP058627">
    <property type="protein sequence ID" value="QLG88940.1"/>
    <property type="molecule type" value="Genomic_DNA"/>
</dbReference>
<accession>A0A7H9BJV7</accession>
<keyword evidence="2" id="KW-0067">ATP-binding</keyword>
<dbReference type="Proteomes" id="UP000509597">
    <property type="component" value="Chromosome"/>
</dbReference>
<dbReference type="PANTHER" id="PTHR37512">
    <property type="entry name" value="TRIFUNCTIONAL NAD BIOSYNTHESIS/REGULATOR PROTEIN NADR"/>
    <property type="match status" value="1"/>
</dbReference>
<sequence>MSVTSLEAKRIAIVGPESCGKTQLAQELSRELHAPWVPEFARPWFAAQQRTHYDLDDIIAIARGQLALEAQLALGTQWLLCDTSVLVCIIWAEVRFGFCPEELASLWHPQDYALHLLLEPDLPWEADPLRENPIDRDVLFQRYESALQAKNTVFVRIAGHGKARLSCARAALASIL</sequence>
<keyword evidence="3" id="KW-1185">Reference proteome</keyword>
<feature type="domain" description="NadR/Ttd14 AAA" evidence="1">
    <location>
        <begin position="10"/>
        <end position="164"/>
    </location>
</feature>
<dbReference type="RefSeq" id="WP_179355442.1">
    <property type="nucleotide sequence ID" value="NZ_CP058627.1"/>
</dbReference>
<evidence type="ECO:0000313" key="2">
    <source>
        <dbReference type="EMBL" id="QLG88940.1"/>
    </source>
</evidence>
<reference evidence="2 3" key="1">
    <citation type="submission" date="2020-07" db="EMBL/GenBank/DDBJ databases">
        <title>Complete genome sequence of Chitinibacter sp. 2T18.</title>
        <authorList>
            <person name="Bae J.-W."/>
            <person name="Choi J.-W."/>
        </authorList>
    </citation>
    <scope>NUCLEOTIDE SEQUENCE [LARGE SCALE GENOMIC DNA]</scope>
    <source>
        <strain evidence="2 3">2T18</strain>
    </source>
</reference>
<dbReference type="InterPro" id="IPR052735">
    <property type="entry name" value="NAD_biosynth-regulator"/>
</dbReference>
<dbReference type="Gene3D" id="3.40.50.300">
    <property type="entry name" value="P-loop containing nucleotide triphosphate hydrolases"/>
    <property type="match status" value="1"/>
</dbReference>
<dbReference type="InterPro" id="IPR027417">
    <property type="entry name" value="P-loop_NTPase"/>
</dbReference>
<evidence type="ECO:0000259" key="1">
    <source>
        <dbReference type="Pfam" id="PF13521"/>
    </source>
</evidence>